<sequence>MEEPIVNKEYLLEKFPGKGGWTFAAIPEVLQDKKAPFGWVKVRGSIDDYEFKNYKLMPMGNGKLFLPLKAAVRKQIKKEAGDYVKVILYKDDSPIEIPDELVVCLKDEPLAYETFVKLKEGEQKAFIDWIYSAKKDETKVERIATTIKKIIKGEKI</sequence>
<gene>
    <name evidence="1" type="ORF">GCM10008015_02430</name>
</gene>
<name>A0ABQ1H9R6_9FLAO</name>
<keyword evidence="2" id="KW-1185">Reference proteome</keyword>
<dbReference type="Proteomes" id="UP000658793">
    <property type="component" value="Unassembled WGS sequence"/>
</dbReference>
<dbReference type="Pfam" id="PF08922">
    <property type="entry name" value="DUF1905"/>
    <property type="match status" value="1"/>
</dbReference>
<evidence type="ECO:0000313" key="2">
    <source>
        <dbReference type="Proteomes" id="UP000658793"/>
    </source>
</evidence>
<dbReference type="InterPro" id="IPR037079">
    <property type="entry name" value="AF2212/PG0164-like_sf"/>
</dbReference>
<comment type="caution">
    <text evidence="1">The sequence shown here is derived from an EMBL/GenBank/DDBJ whole genome shotgun (WGS) entry which is preliminary data.</text>
</comment>
<protein>
    <recommendedName>
        <fullName evidence="3">DUF1905 domain-containing protein</fullName>
    </recommendedName>
</protein>
<proteinExistence type="predicted"/>
<dbReference type="RefSeq" id="WP_188491639.1">
    <property type="nucleotide sequence ID" value="NZ_BMGA01000001.1"/>
</dbReference>
<organism evidence="1 2">
    <name type="scientific">Flavobacterium palustre</name>
    <dbReference type="NCBI Taxonomy" id="1476463"/>
    <lineage>
        <taxon>Bacteria</taxon>
        <taxon>Pseudomonadati</taxon>
        <taxon>Bacteroidota</taxon>
        <taxon>Flavobacteriia</taxon>
        <taxon>Flavobacteriales</taxon>
        <taxon>Flavobacteriaceae</taxon>
        <taxon>Flavobacterium</taxon>
    </lineage>
</organism>
<dbReference type="Gene3D" id="2.40.30.100">
    <property type="entry name" value="AF2212/PG0164-like"/>
    <property type="match status" value="1"/>
</dbReference>
<evidence type="ECO:0008006" key="3">
    <source>
        <dbReference type="Google" id="ProtNLM"/>
    </source>
</evidence>
<dbReference type="InterPro" id="IPR015018">
    <property type="entry name" value="DUF1905"/>
</dbReference>
<dbReference type="SUPFAM" id="SSF141694">
    <property type="entry name" value="AF2212/PG0164-like"/>
    <property type="match status" value="1"/>
</dbReference>
<dbReference type="Pfam" id="PF13376">
    <property type="entry name" value="OmdA"/>
    <property type="match status" value="1"/>
</dbReference>
<accession>A0ABQ1H9R6</accession>
<dbReference type="EMBL" id="BMGA01000001">
    <property type="protein sequence ID" value="GGA65119.1"/>
    <property type="molecule type" value="Genomic_DNA"/>
</dbReference>
<evidence type="ECO:0000313" key="1">
    <source>
        <dbReference type="EMBL" id="GGA65119.1"/>
    </source>
</evidence>
<reference evidence="2" key="1">
    <citation type="journal article" date="2019" name="Int. J. Syst. Evol. Microbiol.">
        <title>The Global Catalogue of Microorganisms (GCM) 10K type strain sequencing project: providing services to taxonomists for standard genome sequencing and annotation.</title>
        <authorList>
            <consortium name="The Broad Institute Genomics Platform"/>
            <consortium name="The Broad Institute Genome Sequencing Center for Infectious Disease"/>
            <person name="Wu L."/>
            <person name="Ma J."/>
        </authorList>
    </citation>
    <scope>NUCLEOTIDE SEQUENCE [LARGE SCALE GENOMIC DNA]</scope>
    <source>
        <strain evidence="2">CGMCC 1.12811</strain>
    </source>
</reference>